<reference evidence="2 3" key="1">
    <citation type="submission" date="2015-10" db="EMBL/GenBank/DDBJ databases">
        <title>Genome sequencing and analysis of members of genus Stenotrophomonas.</title>
        <authorList>
            <person name="Patil P.P."/>
            <person name="Midha S."/>
            <person name="Patil P.B."/>
        </authorList>
    </citation>
    <scope>NUCLEOTIDE SEQUENCE [LARGE SCALE GENOMIC DNA]</scope>
    <source>
        <strain evidence="2 3">JCM 16536</strain>
    </source>
</reference>
<protein>
    <recommendedName>
        <fullName evidence="4">Secreted protein</fullName>
    </recommendedName>
</protein>
<gene>
    <name evidence="2" type="ORF">ARC20_08900</name>
</gene>
<dbReference type="STRING" id="676599.ARC20_08900"/>
<evidence type="ECO:0000313" key="3">
    <source>
        <dbReference type="Proteomes" id="UP000051802"/>
    </source>
</evidence>
<comment type="caution">
    <text evidence="2">The sequence shown here is derived from an EMBL/GenBank/DDBJ whole genome shotgun (WGS) entry which is preliminary data.</text>
</comment>
<evidence type="ECO:0000256" key="1">
    <source>
        <dbReference type="SAM" id="SignalP"/>
    </source>
</evidence>
<feature type="signal peptide" evidence="1">
    <location>
        <begin position="1"/>
        <end position="19"/>
    </location>
</feature>
<name>A0A0R0AFS7_9GAMM</name>
<feature type="chain" id="PRO_5006390707" description="Secreted protein" evidence="1">
    <location>
        <begin position="20"/>
        <end position="79"/>
    </location>
</feature>
<keyword evidence="3" id="KW-1185">Reference proteome</keyword>
<dbReference type="AlphaFoldDB" id="A0A0R0AFS7"/>
<evidence type="ECO:0008006" key="4">
    <source>
        <dbReference type="Google" id="ProtNLM"/>
    </source>
</evidence>
<dbReference type="EMBL" id="LLXU01000072">
    <property type="protein sequence ID" value="KRG43920.1"/>
    <property type="molecule type" value="Genomic_DNA"/>
</dbReference>
<evidence type="ECO:0000313" key="2">
    <source>
        <dbReference type="EMBL" id="KRG43920.1"/>
    </source>
</evidence>
<accession>A0A0R0AFS7</accession>
<sequence>MQRFLVMAALLCLAFVARADWVELGAATYCSSHGKGFALLPIALTDDEATTIGAPEQPWSAGARRRTRLRGVDDFQPDN</sequence>
<organism evidence="2 3">
    <name type="scientific">Stenotrophomonas panacihumi</name>
    <dbReference type="NCBI Taxonomy" id="676599"/>
    <lineage>
        <taxon>Bacteria</taxon>
        <taxon>Pseudomonadati</taxon>
        <taxon>Pseudomonadota</taxon>
        <taxon>Gammaproteobacteria</taxon>
        <taxon>Lysobacterales</taxon>
        <taxon>Lysobacteraceae</taxon>
        <taxon>Stenotrophomonas</taxon>
    </lineage>
</organism>
<proteinExistence type="predicted"/>
<keyword evidence="1" id="KW-0732">Signal</keyword>
<dbReference type="RefSeq" id="WP_057646241.1">
    <property type="nucleotide sequence ID" value="NZ_PZOY01000018.1"/>
</dbReference>
<dbReference type="Proteomes" id="UP000051802">
    <property type="component" value="Unassembled WGS sequence"/>
</dbReference>